<keyword evidence="2" id="KW-0597">Phosphoprotein</keyword>
<dbReference type="AlphaFoldDB" id="A0A7J5C1S2"/>
<dbReference type="Gene3D" id="1.10.10.10">
    <property type="entry name" value="Winged helix-like DNA-binding domain superfamily/Winged helix DNA-binding domain"/>
    <property type="match status" value="1"/>
</dbReference>
<protein>
    <submittedName>
        <fullName evidence="4">Response regulator transcription factor</fullName>
    </submittedName>
</protein>
<dbReference type="InterPro" id="IPR039420">
    <property type="entry name" value="WalR-like"/>
</dbReference>
<evidence type="ECO:0000313" key="5">
    <source>
        <dbReference type="Proteomes" id="UP000467240"/>
    </source>
</evidence>
<dbReference type="InterPro" id="IPR016032">
    <property type="entry name" value="Sig_transdc_resp-reg_C-effctor"/>
</dbReference>
<dbReference type="SUPFAM" id="SSF52172">
    <property type="entry name" value="CheY-like"/>
    <property type="match status" value="1"/>
</dbReference>
<evidence type="ECO:0000259" key="3">
    <source>
        <dbReference type="PROSITE" id="PS50110"/>
    </source>
</evidence>
<dbReference type="GO" id="GO:0003677">
    <property type="term" value="F:DNA binding"/>
    <property type="evidence" value="ECO:0007669"/>
    <property type="project" value="UniProtKB-KW"/>
</dbReference>
<comment type="caution">
    <text evidence="4">The sequence shown here is derived from an EMBL/GenBank/DDBJ whole genome shotgun (WGS) entry which is preliminary data.</text>
</comment>
<dbReference type="EMBL" id="WBJZ01000001">
    <property type="protein sequence ID" value="KAB1662587.1"/>
    <property type="molecule type" value="Genomic_DNA"/>
</dbReference>
<dbReference type="RefSeq" id="WP_158039020.1">
    <property type="nucleotide sequence ID" value="NZ_JACCFV010000001.1"/>
</dbReference>
<dbReference type="PANTHER" id="PTHR43214">
    <property type="entry name" value="TWO-COMPONENT RESPONSE REGULATOR"/>
    <property type="match status" value="1"/>
</dbReference>
<keyword evidence="1" id="KW-0238">DNA-binding</keyword>
<accession>A0A7J5C1S2</accession>
<dbReference type="InterPro" id="IPR001789">
    <property type="entry name" value="Sig_transdc_resp-reg_receiver"/>
</dbReference>
<dbReference type="GO" id="GO:0000160">
    <property type="term" value="P:phosphorelay signal transduction system"/>
    <property type="evidence" value="ECO:0007669"/>
    <property type="project" value="InterPro"/>
</dbReference>
<name>A0A7J5C1S2_9MICO</name>
<dbReference type="Gene3D" id="3.40.50.2300">
    <property type="match status" value="1"/>
</dbReference>
<evidence type="ECO:0000256" key="1">
    <source>
        <dbReference type="ARBA" id="ARBA00023125"/>
    </source>
</evidence>
<dbReference type="OrthoDB" id="4928917at2"/>
<dbReference type="PROSITE" id="PS50110">
    <property type="entry name" value="RESPONSE_REGULATORY"/>
    <property type="match status" value="1"/>
</dbReference>
<feature type="domain" description="Response regulatory" evidence="3">
    <location>
        <begin position="1"/>
        <end position="117"/>
    </location>
</feature>
<keyword evidence="5" id="KW-1185">Reference proteome</keyword>
<proteinExistence type="predicted"/>
<dbReference type="InterPro" id="IPR011006">
    <property type="entry name" value="CheY-like_superfamily"/>
</dbReference>
<sequence>MEDHTLQRTRTEELLLAAGEFDLVFSGETAPEFMTWLRSADRSERPHLLVLDLMVERQPSVDVDLIGALIDAGLKIVVLSALASPHLVRQIVQVGVPAIVGKRDDERAVLDAIRAVLRGEEWMTEELATVIAGDPGRPALSIQEERALVLYASGLTMQQVADAMNIGRETAKQYLDRVKRKYAAAGVSVKSKLDYGRVAWTAGYVDPTRPSDAAGSRS</sequence>
<dbReference type="GO" id="GO:0006355">
    <property type="term" value="P:regulation of DNA-templated transcription"/>
    <property type="evidence" value="ECO:0007669"/>
    <property type="project" value="InterPro"/>
</dbReference>
<dbReference type="SUPFAM" id="SSF46894">
    <property type="entry name" value="C-terminal effector domain of the bipartite response regulators"/>
    <property type="match status" value="1"/>
</dbReference>
<feature type="modified residue" description="4-aspartylphosphate" evidence="2">
    <location>
        <position position="52"/>
    </location>
</feature>
<organism evidence="4 5">
    <name type="scientific">Pseudoclavibacter chungangensis</name>
    <dbReference type="NCBI Taxonomy" id="587635"/>
    <lineage>
        <taxon>Bacteria</taxon>
        <taxon>Bacillati</taxon>
        <taxon>Actinomycetota</taxon>
        <taxon>Actinomycetes</taxon>
        <taxon>Micrococcales</taxon>
        <taxon>Microbacteriaceae</taxon>
        <taxon>Pseudoclavibacter</taxon>
    </lineage>
</organism>
<gene>
    <name evidence="4" type="ORF">F8O01_01190</name>
</gene>
<reference evidence="4 5" key="1">
    <citation type="submission" date="2019-09" db="EMBL/GenBank/DDBJ databases">
        <title>Phylogeny of genus Pseudoclavibacter and closely related genus.</title>
        <authorList>
            <person name="Li Y."/>
        </authorList>
    </citation>
    <scope>NUCLEOTIDE SEQUENCE [LARGE SCALE GENOMIC DNA]</scope>
    <source>
        <strain evidence="4 5">DSM 23821</strain>
    </source>
</reference>
<evidence type="ECO:0000256" key="2">
    <source>
        <dbReference type="PROSITE-ProRule" id="PRU00169"/>
    </source>
</evidence>
<dbReference type="InterPro" id="IPR036388">
    <property type="entry name" value="WH-like_DNA-bd_sf"/>
</dbReference>
<dbReference type="Proteomes" id="UP000467240">
    <property type="component" value="Unassembled WGS sequence"/>
</dbReference>
<evidence type="ECO:0000313" key="4">
    <source>
        <dbReference type="EMBL" id="KAB1662587.1"/>
    </source>
</evidence>